<organism evidence="9 10">
    <name type="scientific">Sorangium cellulosum</name>
    <name type="common">Polyangium cellulosum</name>
    <dbReference type="NCBI Taxonomy" id="56"/>
    <lineage>
        <taxon>Bacteria</taxon>
        <taxon>Pseudomonadati</taxon>
        <taxon>Myxococcota</taxon>
        <taxon>Polyangia</taxon>
        <taxon>Polyangiales</taxon>
        <taxon>Polyangiaceae</taxon>
        <taxon>Sorangium</taxon>
    </lineage>
</organism>
<dbReference type="Gene3D" id="2.130.10.120">
    <property type="entry name" value="Prolyl oligopeptidase, N-terminal domain"/>
    <property type="match status" value="1"/>
</dbReference>
<name>A0A150QUD0_SORCE</name>
<dbReference type="InterPro" id="IPR002471">
    <property type="entry name" value="Pept_S9_AS"/>
</dbReference>
<dbReference type="PRINTS" id="PR00862">
    <property type="entry name" value="PROLIGOPTASE"/>
</dbReference>
<comment type="similarity">
    <text evidence="2">Belongs to the peptidase S9A family.</text>
</comment>
<dbReference type="Gene3D" id="3.40.50.1820">
    <property type="entry name" value="alpha/beta hydrolase"/>
    <property type="match status" value="1"/>
</dbReference>
<dbReference type="SUPFAM" id="SSF50993">
    <property type="entry name" value="Peptidase/esterase 'gauge' domain"/>
    <property type="match status" value="1"/>
</dbReference>
<evidence type="ECO:0000256" key="4">
    <source>
        <dbReference type="ARBA" id="ARBA00022670"/>
    </source>
</evidence>
<dbReference type="EC" id="3.4.21.26" evidence="3"/>
<dbReference type="Pfam" id="PF00326">
    <property type="entry name" value="Peptidase_S9"/>
    <property type="match status" value="1"/>
</dbReference>
<dbReference type="FunFam" id="3.40.50.1820:FF:000005">
    <property type="entry name" value="Prolyl endopeptidase"/>
    <property type="match status" value="1"/>
</dbReference>
<proteinExistence type="inferred from homology"/>
<sequence length="688" mass="76578">ASAPPAPAYPPSRIVDVVHVLHGVPVQDPYRWLEDGESDEVQAWTAAQNAFARAELAKLPERDALLKRFRELYDIERVGAPLQRGGRHFWPKKSVGQEKEAVHWRQGKAGEPKVLLDPNAWSQDGSVSLGSWLPSWDGRYVAYQVKKNNADEATLEIIDVATGKKLPEVLEGAKYADRTAMAWDGKSAGIYYVKVPPLSRRISAADRPGLAEIRYHALGADPAGDRLVRDATRDPKTFHQVAASRDGRWLIATVQHGWVSTDVYIQDLRAGKKAEWKPLIKAQPHIYLVEPHRDNLYILTDDGAPNYRVFRADPRDPARDRWVEVVPERRDEKLDRLEIVGNRLGLVYLKDVSARLEMRELDGSPAYEVKLPGIGSVPALHGEPESDEAYFTFESFTLPPEIHELSVPTGRTEVAYRTQVPVDTAAYTTEQVFVTSKDGARVPMFVLQRKDARRDGAAPAVLYGYGGFSMALTPSFWSKAYPWLERGGLFAIANLRGGGEYGETWHRAGMRHSKQNVFDDVIAAAEHLVRQGYTRPDRLVIEGRSNGGLLVGAAITQRPDLFKVALCQVPLMDMVRYHLFGSGKTWIEEYGWADDPDDFRALIGYSPYHRVRSGTAYPSLLVMSVDSDDRVDPMHARKFTAALQAASTGGPALLRTQEKAGHGGGDRVQSLVEELADAYAFALSQIAR</sequence>
<dbReference type="SUPFAM" id="SSF53474">
    <property type="entry name" value="alpha/beta-Hydrolases"/>
    <property type="match status" value="1"/>
</dbReference>
<gene>
    <name evidence="9" type="ORF">BE15_40955</name>
</gene>
<dbReference type="InterPro" id="IPR051167">
    <property type="entry name" value="Prolyl_oligopep/macrocyclase"/>
</dbReference>
<feature type="domain" description="Peptidase S9A N-terminal" evidence="8">
    <location>
        <begin position="13"/>
        <end position="414"/>
    </location>
</feature>
<reference evidence="9 10" key="1">
    <citation type="submission" date="2014-02" db="EMBL/GenBank/DDBJ databases">
        <title>The small core and large imbalanced accessory genome model reveals a collaborative survival strategy of Sorangium cellulosum strains in nature.</title>
        <authorList>
            <person name="Han K."/>
            <person name="Peng R."/>
            <person name="Blom J."/>
            <person name="Li Y.-Z."/>
        </authorList>
    </citation>
    <scope>NUCLEOTIDE SEQUENCE [LARGE SCALE GENOMIC DNA]</scope>
    <source>
        <strain evidence="9 10">So0008-312</strain>
    </source>
</reference>
<dbReference type="EMBL" id="JEMA01000321">
    <property type="protein sequence ID" value="KYF71637.1"/>
    <property type="molecule type" value="Genomic_DNA"/>
</dbReference>
<dbReference type="PROSITE" id="PS00708">
    <property type="entry name" value="PRO_ENDOPEP_SER"/>
    <property type="match status" value="1"/>
</dbReference>
<protein>
    <recommendedName>
        <fullName evidence="3">prolyl oligopeptidase</fullName>
        <ecNumber evidence="3">3.4.21.26</ecNumber>
    </recommendedName>
</protein>
<evidence type="ECO:0000256" key="6">
    <source>
        <dbReference type="ARBA" id="ARBA00022825"/>
    </source>
</evidence>
<evidence type="ECO:0000256" key="5">
    <source>
        <dbReference type="ARBA" id="ARBA00022801"/>
    </source>
</evidence>
<dbReference type="Pfam" id="PF02897">
    <property type="entry name" value="Peptidase_S9_N"/>
    <property type="match status" value="1"/>
</dbReference>
<dbReference type="Proteomes" id="UP000075260">
    <property type="component" value="Unassembled WGS sequence"/>
</dbReference>
<evidence type="ECO:0000256" key="2">
    <source>
        <dbReference type="ARBA" id="ARBA00005228"/>
    </source>
</evidence>
<dbReference type="GO" id="GO:0005829">
    <property type="term" value="C:cytosol"/>
    <property type="evidence" value="ECO:0007669"/>
    <property type="project" value="TreeGrafter"/>
</dbReference>
<dbReference type="AlphaFoldDB" id="A0A150QUD0"/>
<dbReference type="PANTHER" id="PTHR42881:SF2">
    <property type="entry name" value="PROLYL ENDOPEPTIDASE"/>
    <property type="match status" value="1"/>
</dbReference>
<feature type="domain" description="Peptidase S9 prolyl oligopeptidase catalytic" evidence="7">
    <location>
        <begin position="475"/>
        <end position="686"/>
    </location>
</feature>
<evidence type="ECO:0000259" key="7">
    <source>
        <dbReference type="Pfam" id="PF00326"/>
    </source>
</evidence>
<comment type="caution">
    <text evidence="9">The sequence shown here is derived from an EMBL/GenBank/DDBJ whole genome shotgun (WGS) entry which is preliminary data.</text>
</comment>
<dbReference type="PANTHER" id="PTHR42881">
    <property type="entry name" value="PROLYL ENDOPEPTIDASE"/>
    <property type="match status" value="1"/>
</dbReference>
<evidence type="ECO:0000256" key="3">
    <source>
        <dbReference type="ARBA" id="ARBA00011897"/>
    </source>
</evidence>
<feature type="non-terminal residue" evidence="9">
    <location>
        <position position="1"/>
    </location>
</feature>
<dbReference type="GO" id="GO:0004252">
    <property type="term" value="F:serine-type endopeptidase activity"/>
    <property type="evidence" value="ECO:0007669"/>
    <property type="project" value="UniProtKB-EC"/>
</dbReference>
<dbReference type="GO" id="GO:0070012">
    <property type="term" value="F:oligopeptidase activity"/>
    <property type="evidence" value="ECO:0007669"/>
    <property type="project" value="TreeGrafter"/>
</dbReference>
<dbReference type="InterPro" id="IPR023302">
    <property type="entry name" value="Pept_S9A_N"/>
</dbReference>
<comment type="catalytic activity">
    <reaction evidence="1">
        <text>Hydrolysis of Pro-|-Xaa &gt;&gt; Ala-|-Xaa in oligopeptides.</text>
        <dbReference type="EC" id="3.4.21.26"/>
    </reaction>
</comment>
<evidence type="ECO:0000313" key="9">
    <source>
        <dbReference type="EMBL" id="KYF71637.1"/>
    </source>
</evidence>
<evidence type="ECO:0000313" key="10">
    <source>
        <dbReference type="Proteomes" id="UP000075260"/>
    </source>
</evidence>
<keyword evidence="5" id="KW-0378">Hydrolase</keyword>
<dbReference type="InterPro" id="IPR001375">
    <property type="entry name" value="Peptidase_S9_cat"/>
</dbReference>
<dbReference type="GO" id="GO:0006508">
    <property type="term" value="P:proteolysis"/>
    <property type="evidence" value="ECO:0007669"/>
    <property type="project" value="UniProtKB-KW"/>
</dbReference>
<accession>A0A150QUD0</accession>
<keyword evidence="4" id="KW-0645">Protease</keyword>
<keyword evidence="6" id="KW-0720">Serine protease</keyword>
<evidence type="ECO:0000259" key="8">
    <source>
        <dbReference type="Pfam" id="PF02897"/>
    </source>
</evidence>
<dbReference type="InterPro" id="IPR029058">
    <property type="entry name" value="AB_hydrolase_fold"/>
</dbReference>
<dbReference type="RefSeq" id="WP_061606887.1">
    <property type="nucleotide sequence ID" value="NZ_JEMA01000321.1"/>
</dbReference>
<evidence type="ECO:0000256" key="1">
    <source>
        <dbReference type="ARBA" id="ARBA00001070"/>
    </source>
</evidence>
<dbReference type="InterPro" id="IPR002470">
    <property type="entry name" value="Peptidase_S9A"/>
</dbReference>